<reference evidence="1" key="1">
    <citation type="submission" date="2020-11" db="EMBL/GenBank/DDBJ databases">
        <authorList>
            <person name="Tran Van P."/>
        </authorList>
    </citation>
    <scope>NUCLEOTIDE SEQUENCE</scope>
</reference>
<proteinExistence type="predicted"/>
<dbReference type="AlphaFoldDB" id="A0A7R9G6K4"/>
<protein>
    <submittedName>
        <fullName evidence="1">Uncharacterized protein</fullName>
    </submittedName>
</protein>
<evidence type="ECO:0000313" key="1">
    <source>
        <dbReference type="EMBL" id="CAD7268952.1"/>
    </source>
</evidence>
<gene>
    <name evidence="1" type="ORF">TSIB3V08_LOCUS12952</name>
</gene>
<dbReference type="EMBL" id="OC018306">
    <property type="protein sequence ID" value="CAD7268952.1"/>
    <property type="molecule type" value="Genomic_DNA"/>
</dbReference>
<organism evidence="1">
    <name type="scientific">Timema shepardi</name>
    <name type="common">Walking stick</name>
    <dbReference type="NCBI Taxonomy" id="629360"/>
    <lineage>
        <taxon>Eukaryota</taxon>
        <taxon>Metazoa</taxon>
        <taxon>Ecdysozoa</taxon>
        <taxon>Arthropoda</taxon>
        <taxon>Hexapoda</taxon>
        <taxon>Insecta</taxon>
        <taxon>Pterygota</taxon>
        <taxon>Neoptera</taxon>
        <taxon>Polyneoptera</taxon>
        <taxon>Phasmatodea</taxon>
        <taxon>Timematodea</taxon>
        <taxon>Timematoidea</taxon>
        <taxon>Timematidae</taxon>
        <taxon>Timema</taxon>
    </lineage>
</organism>
<accession>A0A7R9G6K4</accession>
<name>A0A7R9G6K4_TIMSH</name>
<sequence length="89" mass="10403">MVLRRPARDVHRVMRRGSSLYMLAAGRVSWKVQDGTKKTFKRRSPGGETTHKELEDIRIRCMTHDIKFNLSPTKMELMSKVLAHIPEKR</sequence>